<dbReference type="InterPro" id="IPR009056">
    <property type="entry name" value="Cyt_c-like_dom"/>
</dbReference>
<accession>A0A6C2YKJ8</accession>
<evidence type="ECO:0000256" key="4">
    <source>
        <dbReference type="PROSITE-ProRule" id="PRU00433"/>
    </source>
</evidence>
<dbReference type="Pfam" id="PF07583">
    <property type="entry name" value="PSCyt2"/>
    <property type="match status" value="1"/>
</dbReference>
<dbReference type="PROSITE" id="PS51007">
    <property type="entry name" value="CYTC"/>
    <property type="match status" value="1"/>
</dbReference>
<dbReference type="KEGG" id="tim:GMBLW1_23250"/>
<dbReference type="InterPro" id="IPR036909">
    <property type="entry name" value="Cyt_c-like_dom_sf"/>
</dbReference>
<dbReference type="InterPro" id="IPR008979">
    <property type="entry name" value="Galactose-bd-like_sf"/>
</dbReference>
<dbReference type="EMBL" id="LR586016">
    <property type="protein sequence ID" value="VIP01635.1"/>
    <property type="molecule type" value="Genomic_DNA"/>
</dbReference>
<dbReference type="PANTHER" id="PTHR35889:SF3">
    <property type="entry name" value="F-BOX DOMAIN-CONTAINING PROTEIN"/>
    <property type="match status" value="1"/>
</dbReference>
<dbReference type="GO" id="GO:0009055">
    <property type="term" value="F:electron transfer activity"/>
    <property type="evidence" value="ECO:0007669"/>
    <property type="project" value="InterPro"/>
</dbReference>
<dbReference type="AlphaFoldDB" id="A0A6C2YKJ8"/>
<gene>
    <name evidence="7" type="ORF">GMBLW1_23250</name>
</gene>
<evidence type="ECO:0000313" key="7">
    <source>
        <dbReference type="EMBL" id="VIP01635.1"/>
    </source>
</evidence>
<dbReference type="InterPro" id="IPR022655">
    <property type="entry name" value="DUF1553"/>
</dbReference>
<dbReference type="Pfam" id="PF07587">
    <property type="entry name" value="PSD1"/>
    <property type="match status" value="1"/>
</dbReference>
<dbReference type="Pfam" id="PF07635">
    <property type="entry name" value="PSCyt1"/>
    <property type="match status" value="1"/>
</dbReference>
<evidence type="ECO:0000313" key="8">
    <source>
        <dbReference type="Proteomes" id="UP000464378"/>
    </source>
</evidence>
<evidence type="ECO:0000256" key="5">
    <source>
        <dbReference type="SAM" id="SignalP"/>
    </source>
</evidence>
<keyword evidence="1 4" id="KW-0349">Heme</keyword>
<reference evidence="7" key="1">
    <citation type="submission" date="2019-04" db="EMBL/GenBank/DDBJ databases">
        <authorList>
            <consortium name="Science for Life Laboratories"/>
        </authorList>
    </citation>
    <scope>NUCLEOTIDE SEQUENCE</scope>
    <source>
        <strain evidence="7">MBLW1</strain>
    </source>
</reference>
<name>A0A6C2YKJ8_9BACT</name>
<sequence length="994" mass="109100">MNRMLSIGSCLLGMLGGMTVSPSLARGESVDFAREIQPIFAKACHSCHSDASTKGGLRLDAKAAAFAGGNSGPVIGPGKPDSSELLARIAGTSDGDRMPPKGAALSAAEIAKVRAWIADGANWPDDGKSAAATWWSLKPLVKPALPKQPGVNQPANPIDAFIQAKLAEQQLTPSPSADRRTLIRRLSFDLIGLPPTPQEIAEFVADSRPDAVERLVDRLLASPAYGERWARHWLDVVHFGETHGYDKDKPRPNAWPYRDYVIRSLNADKPYAQFIQEQVAGDVLFPGTRDGIEALGFIAAGPWDFIGHAEVPESKIDGKIARHLDRDDMVANTMSTFVSMTVHCAQCHNHKFDPIPTEDYYRLQAVFAAVDRTDRAYDADPQIAAKRRQLQQQLTRHQNEQRMLQERIAKLGGPELDKLQAEIAAAQSPQLASKPPQHGYHSAIEPSADRRKWVQVDLGESTAIREIVVTACHDDFNNIGAGFGFPVRFQIAVSDDARFADGGRVIVDRTQADVPNPKLVPMRLPVQSQGRFVRITITKLAPRQNDFIAALAELEVRDGTGTNRARGKPVTALDSIEAPIRWAKANLTDGIAWSDTRRSASEITQLQQRLESLRLAKIPAEIRAREAELTRQLAQTEAEIAALPAQQIAYIGAVHTGGGAFVGTGGNGGKPREIRVLPRGDVTKPAQVVEPGALRAITALPGVFPETTHGPEGARRAALARWLSAPENPLTWRSIVNRVWLYHFGRGIVETPNDFGRMGGIPSHPELLDWLAADFRDSGGSLKRLHRQIVLSDAYQQSSENRPDAARNDAGNVYLWRQNRRKLEAEAIRDAVLAISGKLDRRMGGPSFQDFGIEKPEHSPHYEYDKANPDDPQLHRRSVYRFLVRSKQQPFMASLDCADPSLSVERRNQSQSPLQALAMLNNRLMLAMARHFGDRLEREAGPNPAAKATLAMQLAVGRAPSDAERAALVADAAQFGWAHTCRVLMNLNEFVFAD</sequence>
<dbReference type="Gene3D" id="1.10.760.10">
    <property type="entry name" value="Cytochrome c-like domain"/>
    <property type="match status" value="1"/>
</dbReference>
<keyword evidence="8" id="KW-1185">Reference proteome</keyword>
<dbReference type="GO" id="GO:0046872">
    <property type="term" value="F:metal ion binding"/>
    <property type="evidence" value="ECO:0007669"/>
    <property type="project" value="UniProtKB-KW"/>
</dbReference>
<dbReference type="SUPFAM" id="SSF49785">
    <property type="entry name" value="Galactose-binding domain-like"/>
    <property type="match status" value="1"/>
</dbReference>
<keyword evidence="2 4" id="KW-0479">Metal-binding</keyword>
<evidence type="ECO:0000256" key="2">
    <source>
        <dbReference type="ARBA" id="ARBA00022723"/>
    </source>
</evidence>
<dbReference type="Gene3D" id="2.60.120.260">
    <property type="entry name" value="Galactose-binding domain-like"/>
    <property type="match status" value="1"/>
</dbReference>
<evidence type="ECO:0000256" key="1">
    <source>
        <dbReference type="ARBA" id="ARBA00022617"/>
    </source>
</evidence>
<feature type="domain" description="Cytochrome c" evidence="6">
    <location>
        <begin position="31"/>
        <end position="121"/>
    </location>
</feature>
<organism evidence="7">
    <name type="scientific">Tuwongella immobilis</name>
    <dbReference type="NCBI Taxonomy" id="692036"/>
    <lineage>
        <taxon>Bacteria</taxon>
        <taxon>Pseudomonadati</taxon>
        <taxon>Planctomycetota</taxon>
        <taxon>Planctomycetia</taxon>
        <taxon>Gemmatales</taxon>
        <taxon>Gemmataceae</taxon>
        <taxon>Tuwongella</taxon>
    </lineage>
</organism>
<dbReference type="InterPro" id="IPR011444">
    <property type="entry name" value="DUF1549"/>
</dbReference>
<proteinExistence type="predicted"/>
<feature type="signal peptide" evidence="5">
    <location>
        <begin position="1"/>
        <end position="25"/>
    </location>
</feature>
<dbReference type="GO" id="GO:0020037">
    <property type="term" value="F:heme binding"/>
    <property type="evidence" value="ECO:0007669"/>
    <property type="project" value="InterPro"/>
</dbReference>
<feature type="chain" id="PRO_5033534830" description="Cytochrome c domain-containing protein" evidence="5">
    <location>
        <begin position="26"/>
        <end position="994"/>
    </location>
</feature>
<keyword evidence="5" id="KW-0732">Signal</keyword>
<dbReference type="RefSeq" id="WP_197740665.1">
    <property type="nucleotide sequence ID" value="NZ_LR593887.1"/>
</dbReference>
<protein>
    <recommendedName>
        <fullName evidence="6">Cytochrome c domain-containing protein</fullName>
    </recommendedName>
</protein>
<dbReference type="InterPro" id="IPR011429">
    <property type="entry name" value="Cyt_c_Planctomycete-type"/>
</dbReference>
<dbReference type="InParanoid" id="A0A6C2YKJ8"/>
<dbReference type="EMBL" id="LR593887">
    <property type="protein sequence ID" value="VTR98993.1"/>
    <property type="molecule type" value="Genomic_DNA"/>
</dbReference>
<evidence type="ECO:0000259" key="6">
    <source>
        <dbReference type="PROSITE" id="PS51007"/>
    </source>
</evidence>
<dbReference type="SUPFAM" id="SSF46626">
    <property type="entry name" value="Cytochrome c"/>
    <property type="match status" value="1"/>
</dbReference>
<keyword evidence="3 4" id="KW-0408">Iron</keyword>
<evidence type="ECO:0000256" key="3">
    <source>
        <dbReference type="ARBA" id="ARBA00023004"/>
    </source>
</evidence>
<dbReference type="Proteomes" id="UP000464378">
    <property type="component" value="Chromosome"/>
</dbReference>
<dbReference type="PANTHER" id="PTHR35889">
    <property type="entry name" value="CYCLOINULO-OLIGOSACCHARIDE FRUCTANOTRANSFERASE-RELATED"/>
    <property type="match status" value="1"/>
</dbReference>